<comment type="caution">
    <text evidence="1">The sequence shown here is derived from an EMBL/GenBank/DDBJ whole genome shotgun (WGS) entry which is preliminary data.</text>
</comment>
<dbReference type="AlphaFoldDB" id="A0A0F9U2Y2"/>
<organism evidence="1">
    <name type="scientific">marine sediment metagenome</name>
    <dbReference type="NCBI Taxonomy" id="412755"/>
    <lineage>
        <taxon>unclassified sequences</taxon>
        <taxon>metagenomes</taxon>
        <taxon>ecological metagenomes</taxon>
    </lineage>
</organism>
<reference evidence="1" key="1">
    <citation type="journal article" date="2015" name="Nature">
        <title>Complex archaea that bridge the gap between prokaryotes and eukaryotes.</title>
        <authorList>
            <person name="Spang A."/>
            <person name="Saw J.H."/>
            <person name="Jorgensen S.L."/>
            <person name="Zaremba-Niedzwiedzka K."/>
            <person name="Martijn J."/>
            <person name="Lind A.E."/>
            <person name="van Eijk R."/>
            <person name="Schleper C."/>
            <person name="Guy L."/>
            <person name="Ettema T.J."/>
        </authorList>
    </citation>
    <scope>NUCLEOTIDE SEQUENCE</scope>
</reference>
<protein>
    <submittedName>
        <fullName evidence="1">Uncharacterized protein</fullName>
    </submittedName>
</protein>
<gene>
    <name evidence="1" type="ORF">LCGC14_0273210</name>
</gene>
<sequence length="153" mass="16955">MGVAEGEQVEMERKQILVTVDTDLTDGQIEHNGATLYLCEGMEGDHCHPALDVKVYKGEPEPKPKRRSKTMRTNTIIQTEGPGAPWRGKFRGRHLDGGDLGNGEGRCIVWVVTLTDAVMLDDKGEPLRCANRSEELPARKRVNVLAWSMASVE</sequence>
<evidence type="ECO:0000313" key="1">
    <source>
        <dbReference type="EMBL" id="KKN85909.1"/>
    </source>
</evidence>
<accession>A0A0F9U2Y2</accession>
<dbReference type="EMBL" id="LAZR01000153">
    <property type="protein sequence ID" value="KKN85909.1"/>
    <property type="molecule type" value="Genomic_DNA"/>
</dbReference>
<name>A0A0F9U2Y2_9ZZZZ</name>
<proteinExistence type="predicted"/>